<dbReference type="GO" id="GO:0008360">
    <property type="term" value="P:regulation of cell shape"/>
    <property type="evidence" value="ECO:0007669"/>
    <property type="project" value="UniProtKB-UniRule"/>
</dbReference>
<proteinExistence type="inferred from homology"/>
<evidence type="ECO:0000256" key="1">
    <source>
        <dbReference type="ARBA" id="ARBA00004752"/>
    </source>
</evidence>
<protein>
    <recommendedName>
        <fullName evidence="8">L,D-TPase catalytic domain-containing protein</fullName>
    </recommendedName>
</protein>
<dbReference type="AlphaFoldDB" id="A0A1C1YZU2"/>
<evidence type="ECO:0000256" key="4">
    <source>
        <dbReference type="ARBA" id="ARBA00022960"/>
    </source>
</evidence>
<dbReference type="InterPro" id="IPR005490">
    <property type="entry name" value="LD_TPept_cat_dom"/>
</dbReference>
<evidence type="ECO:0000256" key="6">
    <source>
        <dbReference type="ARBA" id="ARBA00023316"/>
    </source>
</evidence>
<keyword evidence="6 7" id="KW-0961">Cell wall biogenesis/degradation</keyword>
<dbReference type="STRING" id="1480615.AWJ14_04215"/>
<reference evidence="9 10" key="1">
    <citation type="submission" date="2015-12" db="EMBL/GenBank/DDBJ databases">
        <authorList>
            <person name="Shamseldin A."/>
            <person name="Moawad H."/>
            <person name="Abd El-Rahim W.M."/>
            <person name="Sadowsky M.J."/>
        </authorList>
    </citation>
    <scope>NUCLEOTIDE SEQUENCE [LARGE SCALE GENOMIC DNA]</scope>
    <source>
        <strain evidence="9 10">JC234</strain>
    </source>
</reference>
<sequence length="182" mass="20061">MRRAVGGGSNRARTLSVRTRPGDRLRALVKAGPLVFPAALGRGGVTSFKREGDGATPRAVMAVVGGFRRGALREPDRCGIALFRTRADDGWCDQPAHPAYNRPVRLPFAASCETLQRSDALYDFVFVLDWNFRARQRGAGSAIFLHVARPGYLPTEGCIALSRRDLKRLMPLLRRGSRIRVC</sequence>
<dbReference type="PROSITE" id="PS52029">
    <property type="entry name" value="LD_TPASE"/>
    <property type="match status" value="1"/>
</dbReference>
<keyword evidence="10" id="KW-1185">Reference proteome</keyword>
<feature type="active site" description="Proton donor/acceptor" evidence="7">
    <location>
        <position position="146"/>
    </location>
</feature>
<keyword evidence="4 7" id="KW-0133">Cell shape</keyword>
<comment type="similarity">
    <text evidence="2">Belongs to the YkuD family.</text>
</comment>
<evidence type="ECO:0000313" key="10">
    <source>
        <dbReference type="Proteomes" id="UP000094795"/>
    </source>
</evidence>
<dbReference type="PANTHER" id="PTHR38589:SF1">
    <property type="entry name" value="BLR0621 PROTEIN"/>
    <property type="match status" value="1"/>
</dbReference>
<dbReference type="OrthoDB" id="9804204at2"/>
<dbReference type="GO" id="GO:0016740">
    <property type="term" value="F:transferase activity"/>
    <property type="evidence" value="ECO:0007669"/>
    <property type="project" value="UniProtKB-KW"/>
</dbReference>
<dbReference type="GO" id="GO:0004180">
    <property type="term" value="F:carboxypeptidase activity"/>
    <property type="evidence" value="ECO:0007669"/>
    <property type="project" value="UniProtKB-ARBA"/>
</dbReference>
<comment type="pathway">
    <text evidence="1 7">Cell wall biogenesis; peptidoglycan biosynthesis.</text>
</comment>
<dbReference type="Proteomes" id="UP000094795">
    <property type="component" value="Unassembled WGS sequence"/>
</dbReference>
<dbReference type="Pfam" id="PF03734">
    <property type="entry name" value="YkuD"/>
    <property type="match status" value="1"/>
</dbReference>
<keyword evidence="3" id="KW-0808">Transferase</keyword>
<dbReference type="InterPro" id="IPR038063">
    <property type="entry name" value="Transpep_catalytic_dom"/>
</dbReference>
<evidence type="ECO:0000313" key="9">
    <source>
        <dbReference type="EMBL" id="OCW58930.1"/>
    </source>
</evidence>
<accession>A0A1C1YZU2</accession>
<evidence type="ECO:0000256" key="7">
    <source>
        <dbReference type="PROSITE-ProRule" id="PRU01373"/>
    </source>
</evidence>
<evidence type="ECO:0000256" key="3">
    <source>
        <dbReference type="ARBA" id="ARBA00022679"/>
    </source>
</evidence>
<dbReference type="GO" id="GO:0071555">
    <property type="term" value="P:cell wall organization"/>
    <property type="evidence" value="ECO:0007669"/>
    <property type="project" value="UniProtKB-UniRule"/>
</dbReference>
<keyword evidence="5 7" id="KW-0573">Peptidoglycan synthesis</keyword>
<evidence type="ECO:0000256" key="5">
    <source>
        <dbReference type="ARBA" id="ARBA00022984"/>
    </source>
</evidence>
<dbReference type="UniPathway" id="UPA00219"/>
<dbReference type="SUPFAM" id="SSF141523">
    <property type="entry name" value="L,D-transpeptidase catalytic domain-like"/>
    <property type="match status" value="1"/>
</dbReference>
<comment type="caution">
    <text evidence="9">The sequence shown here is derived from an EMBL/GenBank/DDBJ whole genome shotgun (WGS) entry which is preliminary data.</text>
</comment>
<gene>
    <name evidence="9" type="ORF">AWJ14_04215</name>
</gene>
<evidence type="ECO:0000259" key="8">
    <source>
        <dbReference type="PROSITE" id="PS52029"/>
    </source>
</evidence>
<feature type="active site" description="Nucleophile" evidence="7">
    <location>
        <position position="158"/>
    </location>
</feature>
<name>A0A1C1YZU2_9HYPH</name>
<evidence type="ECO:0000256" key="2">
    <source>
        <dbReference type="ARBA" id="ARBA00005992"/>
    </source>
</evidence>
<dbReference type="GO" id="GO:0009252">
    <property type="term" value="P:peptidoglycan biosynthetic process"/>
    <property type="evidence" value="ECO:0007669"/>
    <property type="project" value="UniProtKB-UniPathway"/>
</dbReference>
<dbReference type="RefSeq" id="WP_066174870.1">
    <property type="nucleotide sequence ID" value="NZ_LQZT01000002.1"/>
</dbReference>
<dbReference type="PANTHER" id="PTHR38589">
    <property type="entry name" value="BLR0621 PROTEIN"/>
    <property type="match status" value="1"/>
</dbReference>
<organism evidence="9 10">
    <name type="scientific">Hoeflea olei</name>
    <dbReference type="NCBI Taxonomy" id="1480615"/>
    <lineage>
        <taxon>Bacteria</taxon>
        <taxon>Pseudomonadati</taxon>
        <taxon>Pseudomonadota</taxon>
        <taxon>Alphaproteobacteria</taxon>
        <taxon>Hyphomicrobiales</taxon>
        <taxon>Rhizobiaceae</taxon>
        <taxon>Hoeflea</taxon>
    </lineage>
</organism>
<feature type="domain" description="L,D-TPase catalytic" evidence="8">
    <location>
        <begin position="15"/>
        <end position="182"/>
    </location>
</feature>
<dbReference type="EMBL" id="LQZT01000002">
    <property type="protein sequence ID" value="OCW58930.1"/>
    <property type="molecule type" value="Genomic_DNA"/>
</dbReference>
<dbReference type="CDD" id="cd16913">
    <property type="entry name" value="YkuD_like"/>
    <property type="match status" value="1"/>
</dbReference>